<comment type="cofactor">
    <cofactor evidence="2">
        <name>Mg(2+)</name>
        <dbReference type="ChEBI" id="CHEBI:18420"/>
    </cofactor>
</comment>
<dbReference type="SFLD" id="SFLDS00005">
    <property type="entry name" value="Isoprenoid_Synthase_Type_I"/>
    <property type="match status" value="1"/>
</dbReference>
<name>A0A9W7XAU8_9POAL</name>
<dbReference type="AlphaFoldDB" id="A0A9W7XAU8"/>
<dbReference type="InterPro" id="IPR008930">
    <property type="entry name" value="Terpenoid_cyclase/PrenylTrfase"/>
</dbReference>
<proteinExistence type="predicted"/>
<dbReference type="SUPFAM" id="SSF48239">
    <property type="entry name" value="Terpenoid cyclases/Protein prenyltransferases"/>
    <property type="match status" value="1"/>
</dbReference>
<organism evidence="6 7">
    <name type="scientific">Paspalum vaginatum</name>
    <name type="common">seashore paspalum</name>
    <dbReference type="NCBI Taxonomy" id="158149"/>
    <lineage>
        <taxon>Eukaryota</taxon>
        <taxon>Viridiplantae</taxon>
        <taxon>Streptophyta</taxon>
        <taxon>Embryophyta</taxon>
        <taxon>Tracheophyta</taxon>
        <taxon>Spermatophyta</taxon>
        <taxon>Magnoliopsida</taxon>
        <taxon>Liliopsida</taxon>
        <taxon>Poales</taxon>
        <taxon>Poaceae</taxon>
        <taxon>PACMAD clade</taxon>
        <taxon>Panicoideae</taxon>
        <taxon>Andropogonodae</taxon>
        <taxon>Paspaleae</taxon>
        <taxon>Paspalinae</taxon>
        <taxon>Paspalum</taxon>
    </lineage>
</organism>
<dbReference type="CDD" id="cd00684">
    <property type="entry name" value="Terpene_cyclase_plant_C1"/>
    <property type="match status" value="1"/>
</dbReference>
<accession>A0A9W7XAU8</accession>
<dbReference type="InterPro" id="IPR036965">
    <property type="entry name" value="Terpene_synth_N_sf"/>
</dbReference>
<dbReference type="GO" id="GO:0016102">
    <property type="term" value="P:diterpenoid biosynthetic process"/>
    <property type="evidence" value="ECO:0007669"/>
    <property type="project" value="InterPro"/>
</dbReference>
<gene>
    <name evidence="6" type="ORF">BS78_K306200</name>
</gene>
<evidence type="ECO:0000256" key="3">
    <source>
        <dbReference type="ARBA" id="ARBA00022723"/>
    </source>
</evidence>
<comment type="cofactor">
    <cofactor evidence="1">
        <name>Mn(2+)</name>
        <dbReference type="ChEBI" id="CHEBI:29035"/>
    </cofactor>
</comment>
<dbReference type="InterPro" id="IPR005630">
    <property type="entry name" value="Terpene_synthase_metal-bd"/>
</dbReference>
<evidence type="ECO:0000313" key="7">
    <source>
        <dbReference type="Proteomes" id="UP001164776"/>
    </source>
</evidence>
<dbReference type="SFLD" id="SFLDG01019">
    <property type="entry name" value="Terpene_Cyclase_Like_1_C_Termi"/>
    <property type="match status" value="1"/>
</dbReference>
<feature type="domain" description="Terpene synthase metal-binding" evidence="5">
    <location>
        <begin position="265"/>
        <end position="502"/>
    </location>
</feature>
<dbReference type="GO" id="GO:0000287">
    <property type="term" value="F:magnesium ion binding"/>
    <property type="evidence" value="ECO:0007669"/>
    <property type="project" value="InterPro"/>
</dbReference>
<dbReference type="Gene3D" id="1.50.10.130">
    <property type="entry name" value="Terpene synthase, N-terminal domain"/>
    <property type="match status" value="1"/>
</dbReference>
<dbReference type="EMBL" id="MU629851">
    <property type="protein sequence ID" value="KAJ1254939.1"/>
    <property type="molecule type" value="Genomic_DNA"/>
</dbReference>
<dbReference type="PANTHER" id="PTHR31225:SF63">
    <property type="entry name" value="BETA-SELINENE SYNTHASE"/>
    <property type="match status" value="1"/>
</dbReference>
<dbReference type="InterPro" id="IPR008949">
    <property type="entry name" value="Isoprenoid_synthase_dom_sf"/>
</dbReference>
<evidence type="ECO:0000259" key="5">
    <source>
        <dbReference type="Pfam" id="PF03936"/>
    </source>
</evidence>
<keyword evidence="3" id="KW-0479">Metal-binding</keyword>
<dbReference type="PANTHER" id="PTHR31225">
    <property type="entry name" value="OS04G0344100 PROTEIN-RELATED"/>
    <property type="match status" value="1"/>
</dbReference>
<dbReference type="SUPFAM" id="SSF48576">
    <property type="entry name" value="Terpenoid synthases"/>
    <property type="match status" value="1"/>
</dbReference>
<dbReference type="Proteomes" id="UP001164776">
    <property type="component" value="Unassembled WGS sequence"/>
</dbReference>
<dbReference type="Pfam" id="PF01397">
    <property type="entry name" value="Terpene_synth"/>
    <property type="match status" value="1"/>
</dbReference>
<evidence type="ECO:0000313" key="6">
    <source>
        <dbReference type="EMBL" id="KAJ1254939.1"/>
    </source>
</evidence>
<feature type="domain" description="Terpene synthase N-terminal" evidence="4">
    <location>
        <begin position="29"/>
        <end position="207"/>
    </location>
</feature>
<dbReference type="InterPro" id="IPR001906">
    <property type="entry name" value="Terpene_synth_N"/>
</dbReference>
<dbReference type="OrthoDB" id="1877784at2759"/>
<keyword evidence="7" id="KW-1185">Reference proteome</keyword>
<dbReference type="InterPro" id="IPR044814">
    <property type="entry name" value="Terpene_cyclase_plant_C1"/>
</dbReference>
<dbReference type="Pfam" id="PF03936">
    <property type="entry name" value="Terpene_synth_C"/>
    <property type="match status" value="1"/>
</dbReference>
<evidence type="ECO:0000256" key="1">
    <source>
        <dbReference type="ARBA" id="ARBA00001936"/>
    </source>
</evidence>
<dbReference type="InterPro" id="IPR034741">
    <property type="entry name" value="Terpene_cyclase-like_1_C"/>
</dbReference>
<dbReference type="GO" id="GO:0010333">
    <property type="term" value="F:terpene synthase activity"/>
    <property type="evidence" value="ECO:0007669"/>
    <property type="project" value="InterPro"/>
</dbReference>
<evidence type="ECO:0000256" key="2">
    <source>
        <dbReference type="ARBA" id="ARBA00001946"/>
    </source>
</evidence>
<dbReference type="InterPro" id="IPR050148">
    <property type="entry name" value="Terpene_synthase-like"/>
</dbReference>
<evidence type="ECO:0000259" key="4">
    <source>
        <dbReference type="Pfam" id="PF01397"/>
    </source>
</evidence>
<dbReference type="Gene3D" id="1.10.600.10">
    <property type="entry name" value="Farnesyl Diphosphate Synthase"/>
    <property type="match status" value="1"/>
</dbReference>
<protein>
    <submittedName>
        <fullName evidence="6">Uncharacterized protein</fullName>
    </submittedName>
</protein>
<sequence length="561" mass="64069">MAAKNKHAGDANKESGDTTTVAAAGGTSVWGDFFVTYTPPPSQRSEEWIRERADELKGQVRRMFVAGKAMGIEDTLSFVDTLERLGIDSHFREEIDAALTSIHSEEGPDLGSFSNDLHFVALRFCLLRQHGFWVSADVFDRFRDASGDFSMDLADDPRGLLSLYNAAHMAVPGEAALDEAIAFARRHLEVAKCKVRSPMAEQVSRALEIPRPRMMRRLEAIHYIAEYEQEEAHNTTLLELARLDFNMVRSLQLKELRDISLWWRDLYNDVKLPYARHRIVETYLYTCGVFHEEENSRARMILAKAFAFVSLLDDTYDSHATLEDSKRLTEAMQRLDESMVPVLPEYMRTFYIKILSNFNDIEDTLEPWEKYRMIHIKKMFELQCEKYFQEAEWSSKNYIPSFQEHIDVSVVSTSLPLLFLVALMGAGQHATKEAFDWALGIPDMVLGCAETGRFLNDIASYKQGRKCKMDVASSLECYIKEHGVTVSDAMAAFATKVEHAWRRINQECMQLDRGILPAAQLVVNMTRINVVWYLRGRDAYSSSGSLKDTVASLFIKDFPIY</sequence>
<reference evidence="6 7" key="1">
    <citation type="submission" date="2022-10" db="EMBL/GenBank/DDBJ databases">
        <title>WGS assembly of Paspalum vaginatum 540-79.</title>
        <authorList>
            <person name="Sun G."/>
            <person name="Wase N."/>
            <person name="Shu S."/>
            <person name="Jenkins J."/>
            <person name="Zhou B."/>
            <person name="Torres-Rodriguez J."/>
            <person name="Chen C."/>
            <person name="Sandor L."/>
            <person name="Plott C."/>
            <person name="Yoshinga Y."/>
            <person name="Daum C."/>
            <person name="Qi P."/>
            <person name="Barry K."/>
            <person name="Lipzen A."/>
            <person name="Berry L."/>
            <person name="Pedersen C."/>
            <person name="Gottilla T."/>
            <person name="Foltz A."/>
            <person name="Yu H."/>
            <person name="O'Malley R."/>
            <person name="Zhang C."/>
            <person name="Devos K."/>
            <person name="Sigmon B."/>
            <person name="Yu B."/>
            <person name="Obata T."/>
            <person name="Schmutz J."/>
            <person name="Schnable J."/>
        </authorList>
    </citation>
    <scope>NUCLEOTIDE SEQUENCE [LARGE SCALE GENOMIC DNA]</scope>
    <source>
        <strain evidence="7">cv. 540-79</strain>
    </source>
</reference>
<comment type="caution">
    <text evidence="6">The sequence shown here is derived from an EMBL/GenBank/DDBJ whole genome shotgun (WGS) entry which is preliminary data.</text>
</comment>